<sequence length="96" mass="10716">MNITHENWTSSHYYSDPLRAFISLGAAPIETEEGLPGVEFQYLVTMTDKDYAELFQSAHKTLEEALQVLNEKYGHWDMKDAGAKTSGDGCSSCEAH</sequence>
<proteinExistence type="predicted"/>
<protein>
    <submittedName>
        <fullName evidence="1">Uncharacterized protein</fullName>
    </submittedName>
</protein>
<name>A0A2K9NTX6_BACTC</name>
<reference evidence="1 2" key="1">
    <citation type="submission" date="2018-01" db="EMBL/GenBank/DDBJ databases">
        <title>Complete genome sequence of Bacteriovorax stolpii DSM12778.</title>
        <authorList>
            <person name="Tang B."/>
            <person name="Chang J."/>
        </authorList>
    </citation>
    <scope>NUCLEOTIDE SEQUENCE [LARGE SCALE GENOMIC DNA]</scope>
    <source>
        <strain evidence="1 2">DSM 12778</strain>
    </source>
</reference>
<dbReference type="AlphaFoldDB" id="A0A2K9NTX6"/>
<dbReference type="Proteomes" id="UP000235584">
    <property type="component" value="Chromosome"/>
</dbReference>
<dbReference type="KEGG" id="bsto:C0V70_12835"/>
<gene>
    <name evidence="1" type="ORF">C0V70_12835</name>
</gene>
<evidence type="ECO:0000313" key="2">
    <source>
        <dbReference type="Proteomes" id="UP000235584"/>
    </source>
</evidence>
<accession>A0A2K9NTX6</accession>
<evidence type="ECO:0000313" key="1">
    <source>
        <dbReference type="EMBL" id="AUN98970.1"/>
    </source>
</evidence>
<keyword evidence="2" id="KW-1185">Reference proteome</keyword>
<dbReference type="OrthoDB" id="5295047at2"/>
<dbReference type="EMBL" id="CP025704">
    <property type="protein sequence ID" value="AUN98970.1"/>
    <property type="molecule type" value="Genomic_DNA"/>
</dbReference>
<organism evidence="1 2">
    <name type="scientific">Bacteriovorax stolpii</name>
    <name type="common">Bdellovibrio stolpii</name>
    <dbReference type="NCBI Taxonomy" id="960"/>
    <lineage>
        <taxon>Bacteria</taxon>
        <taxon>Pseudomonadati</taxon>
        <taxon>Bdellovibrionota</taxon>
        <taxon>Bacteriovoracia</taxon>
        <taxon>Bacteriovoracales</taxon>
        <taxon>Bacteriovoracaceae</taxon>
        <taxon>Bacteriovorax</taxon>
    </lineage>
</organism>
<dbReference type="RefSeq" id="WP_102244261.1">
    <property type="nucleotide sequence ID" value="NZ_CP025704.1"/>
</dbReference>